<dbReference type="OrthoDB" id="5525824at2"/>
<evidence type="ECO:0000313" key="7">
    <source>
        <dbReference type="EMBL" id="RKF12983.1"/>
    </source>
</evidence>
<dbReference type="RefSeq" id="WP_121168597.1">
    <property type="nucleotide sequence ID" value="NZ_RAPE01000005.1"/>
</dbReference>
<accession>A0A3A8AQW4</accession>
<evidence type="ECO:0000259" key="6">
    <source>
        <dbReference type="PROSITE" id="PS51123"/>
    </source>
</evidence>
<organism evidence="7 8">
    <name type="scientific">Roseovarius spongiae</name>
    <dbReference type="NCBI Taxonomy" id="2320272"/>
    <lineage>
        <taxon>Bacteria</taxon>
        <taxon>Pseudomonadati</taxon>
        <taxon>Pseudomonadota</taxon>
        <taxon>Alphaproteobacteria</taxon>
        <taxon>Rhodobacterales</taxon>
        <taxon>Roseobacteraceae</taxon>
        <taxon>Roseovarius</taxon>
    </lineage>
</organism>
<dbReference type="Proteomes" id="UP000281128">
    <property type="component" value="Unassembled WGS sequence"/>
</dbReference>
<comment type="caution">
    <text evidence="7">The sequence shown here is derived from an EMBL/GenBank/DDBJ whole genome shotgun (WGS) entry which is preliminary data.</text>
</comment>
<dbReference type="CDD" id="cd07185">
    <property type="entry name" value="OmpA_C-like"/>
    <property type="match status" value="1"/>
</dbReference>
<dbReference type="InterPro" id="IPR036737">
    <property type="entry name" value="OmpA-like_sf"/>
</dbReference>
<keyword evidence="2 4" id="KW-0472">Membrane</keyword>
<feature type="region of interest" description="Disordered" evidence="5">
    <location>
        <begin position="597"/>
        <end position="637"/>
    </location>
</feature>
<keyword evidence="8" id="KW-1185">Reference proteome</keyword>
<evidence type="ECO:0000256" key="2">
    <source>
        <dbReference type="ARBA" id="ARBA00023136"/>
    </source>
</evidence>
<evidence type="ECO:0000256" key="4">
    <source>
        <dbReference type="PROSITE-ProRule" id="PRU00473"/>
    </source>
</evidence>
<dbReference type="PRINTS" id="PR01021">
    <property type="entry name" value="OMPADOMAIN"/>
</dbReference>
<evidence type="ECO:0000256" key="1">
    <source>
        <dbReference type="ARBA" id="ARBA00004442"/>
    </source>
</evidence>
<dbReference type="InterPro" id="IPR006665">
    <property type="entry name" value="OmpA-like"/>
</dbReference>
<dbReference type="Gene3D" id="3.40.1520.20">
    <property type="match status" value="1"/>
</dbReference>
<dbReference type="GO" id="GO:0009279">
    <property type="term" value="C:cell outer membrane"/>
    <property type="evidence" value="ECO:0007669"/>
    <property type="project" value="UniProtKB-SubCell"/>
</dbReference>
<dbReference type="SUPFAM" id="SSF103088">
    <property type="entry name" value="OmpA-like"/>
    <property type="match status" value="1"/>
</dbReference>
<reference evidence="7 8" key="1">
    <citation type="submission" date="2018-09" db="EMBL/GenBank/DDBJ databases">
        <title>Roseovarius spongiae sp. nov., isolated from a marine sponge.</title>
        <authorList>
            <person name="Zhuang L."/>
            <person name="Luo L."/>
        </authorList>
    </citation>
    <scope>NUCLEOTIDE SEQUENCE [LARGE SCALE GENOMIC DNA]</scope>
    <source>
        <strain evidence="7 8">HN-E21</strain>
    </source>
</reference>
<gene>
    <name evidence="7" type="ORF">D6850_15890</name>
</gene>
<sequence>MRLSSLFVIIGTFVAAAVLCWIVAGFSVTVIEDNSRADVRNALDMEGMTWVEVDTDGLQVFLAGTAPTEASRFGALSVAGRVVDAARVLDQMLVEDAADITPPHFSVEILRNDSGLSLIGLVPAEMDREAFLARVRSAAGEAEVTDLLESADYPMPDRWEIAMDYAVRALGKLPRAKISADANRVAITTMADSVEEKLTLEKELSRRTPPGIKLSIDVSAPRPVITPFTLRFLIEDDRPHFDACSADTEEARARILAAAREVGLTGGVDCVIGLGVPTPQWGRAGALAIKALGRLGAGSVTFADADVSLIAAQGTPESLFDDVVGALDSDLPDVFALHAVLPPPPDDSAPVTPEFVATLSPEGLVQLRGRLGSDRLRQMVDSFAKARFRSDAVYTKARVVEGLPEDWPVRVLTGLEAMSFLAHGAVTVTPDTLTVSGQTGRKDASAQIAGLLAEKLGEAERFDISVTYDEKLDPNSGIPTPEECIELIAKAQVGRKLTFDPGEADVVGESAAILDDIADILNSCGDIPVEIAGYTDSQGREVMNQQLSQARANAVLEALRMRRVITGNLTAVGHGEADPIADNATEAGREANRRIEFRLIEPETEEEGEPGVESAGEAAQEGDGEAAEGEGASDEQD</sequence>
<dbReference type="PANTHER" id="PTHR30329">
    <property type="entry name" value="STATOR ELEMENT OF FLAGELLAR MOTOR COMPLEX"/>
    <property type="match status" value="1"/>
</dbReference>
<keyword evidence="3" id="KW-0998">Cell outer membrane</keyword>
<dbReference type="InterPro" id="IPR006664">
    <property type="entry name" value="OMP_bac"/>
</dbReference>
<evidence type="ECO:0000313" key="8">
    <source>
        <dbReference type="Proteomes" id="UP000281128"/>
    </source>
</evidence>
<protein>
    <submittedName>
        <fullName evidence="7">OmpA family protein</fullName>
    </submittedName>
</protein>
<feature type="compositionally biased region" description="Acidic residues" evidence="5">
    <location>
        <begin position="620"/>
        <end position="637"/>
    </location>
</feature>
<evidence type="ECO:0000256" key="3">
    <source>
        <dbReference type="ARBA" id="ARBA00023237"/>
    </source>
</evidence>
<proteinExistence type="predicted"/>
<dbReference type="Pfam" id="PF00691">
    <property type="entry name" value="OmpA"/>
    <property type="match status" value="1"/>
</dbReference>
<dbReference type="EMBL" id="RAPE01000005">
    <property type="protein sequence ID" value="RKF12983.1"/>
    <property type="molecule type" value="Genomic_DNA"/>
</dbReference>
<feature type="domain" description="OmpA-like" evidence="6">
    <location>
        <begin position="486"/>
        <end position="603"/>
    </location>
</feature>
<dbReference type="Gene3D" id="3.30.1330.60">
    <property type="entry name" value="OmpA-like domain"/>
    <property type="match status" value="1"/>
</dbReference>
<comment type="subcellular location">
    <subcellularLocation>
        <location evidence="1">Cell outer membrane</location>
    </subcellularLocation>
</comment>
<dbReference type="InterPro" id="IPR050330">
    <property type="entry name" value="Bact_OuterMem_StrucFunc"/>
</dbReference>
<evidence type="ECO:0000256" key="5">
    <source>
        <dbReference type="SAM" id="MobiDB-lite"/>
    </source>
</evidence>
<dbReference type="AlphaFoldDB" id="A0A3A8AQW4"/>
<dbReference type="PROSITE" id="PS51123">
    <property type="entry name" value="OMPA_2"/>
    <property type="match status" value="1"/>
</dbReference>
<dbReference type="PANTHER" id="PTHR30329:SF21">
    <property type="entry name" value="LIPOPROTEIN YIAD-RELATED"/>
    <property type="match status" value="1"/>
</dbReference>
<name>A0A3A8AQW4_9RHOB</name>